<dbReference type="InterPro" id="IPR051619">
    <property type="entry name" value="TypeII_TA_RNase_PINc/VapC"/>
</dbReference>
<organism evidence="3">
    <name type="scientific">mine drainage metagenome</name>
    <dbReference type="NCBI Taxonomy" id="410659"/>
    <lineage>
        <taxon>unclassified sequences</taxon>
        <taxon>metagenomes</taxon>
        <taxon>ecological metagenomes</taxon>
    </lineage>
</organism>
<dbReference type="SUPFAM" id="SSF88723">
    <property type="entry name" value="PIN domain-like"/>
    <property type="match status" value="1"/>
</dbReference>
<dbReference type="EMBL" id="AUZY01002971">
    <property type="protein sequence ID" value="EQD70924.1"/>
    <property type="molecule type" value="Genomic_DNA"/>
</dbReference>
<reference evidence="3" key="2">
    <citation type="journal article" date="2014" name="ISME J.">
        <title>Microbial stratification in low pH oxic and suboxic macroscopic growths along an acid mine drainage.</title>
        <authorList>
            <person name="Mendez-Garcia C."/>
            <person name="Mesa V."/>
            <person name="Sprenger R.R."/>
            <person name="Richter M."/>
            <person name="Diez M.S."/>
            <person name="Solano J."/>
            <person name="Bargiela R."/>
            <person name="Golyshina O.V."/>
            <person name="Manteca A."/>
            <person name="Ramos J.L."/>
            <person name="Gallego J.R."/>
            <person name="Llorente I."/>
            <person name="Martins Dos Santos V.A."/>
            <person name="Jensen O.N."/>
            <person name="Pelaez A.I."/>
            <person name="Sanchez J."/>
            <person name="Ferrer M."/>
        </authorList>
    </citation>
    <scope>NUCLEOTIDE SEQUENCE</scope>
</reference>
<comment type="caution">
    <text evidence="3">The sequence shown here is derived from an EMBL/GenBank/DDBJ whole genome shotgun (WGS) entry which is preliminary data.</text>
</comment>
<sequence length="141" mass="15510">MSLVLDCSVTLAWLLPNEDAGPAQAVLDRIVASRAWVPTLWRLEVANSLQSAVRRKRIDAAFRDASLSDLDLLTIQIDPDTASFAWSETLRLADTYDLTVYDAAYLELAQRLSLPLASQDGQLRLAAKKCSVALLGRHGDK</sequence>
<dbReference type="InterPro" id="IPR044153">
    <property type="entry name" value="PIN_Pae0151-like"/>
</dbReference>
<dbReference type="PANTHER" id="PTHR35901:SF1">
    <property type="entry name" value="EXONUCLEASE VAPC9"/>
    <property type="match status" value="1"/>
</dbReference>
<keyword evidence="1" id="KW-0460">Magnesium</keyword>
<name>T0YC12_9ZZZZ</name>
<dbReference type="CDD" id="cd09873">
    <property type="entry name" value="PIN_Pae0151-like"/>
    <property type="match status" value="1"/>
</dbReference>
<dbReference type="EMBL" id="AUZZ01005044">
    <property type="protein sequence ID" value="EQD51088.1"/>
    <property type="molecule type" value="Genomic_DNA"/>
</dbReference>
<evidence type="ECO:0000256" key="1">
    <source>
        <dbReference type="ARBA" id="ARBA00022842"/>
    </source>
</evidence>
<dbReference type="Pfam" id="PF01850">
    <property type="entry name" value="PIN"/>
    <property type="match status" value="1"/>
</dbReference>
<evidence type="ECO:0000313" key="4">
    <source>
        <dbReference type="EMBL" id="EQD51088.1"/>
    </source>
</evidence>
<dbReference type="InterPro" id="IPR002716">
    <property type="entry name" value="PIN_dom"/>
</dbReference>
<dbReference type="Gene3D" id="3.40.50.1010">
    <property type="entry name" value="5'-nuclease"/>
    <property type="match status" value="1"/>
</dbReference>
<evidence type="ECO:0000259" key="2">
    <source>
        <dbReference type="Pfam" id="PF01850"/>
    </source>
</evidence>
<reference evidence="3" key="1">
    <citation type="submission" date="2013-08" db="EMBL/GenBank/DDBJ databases">
        <authorList>
            <person name="Mendez C."/>
            <person name="Richter M."/>
            <person name="Ferrer M."/>
            <person name="Sanchez J."/>
        </authorList>
    </citation>
    <scope>NUCLEOTIDE SEQUENCE</scope>
</reference>
<dbReference type="AlphaFoldDB" id="T0YC12"/>
<accession>T0YC12</accession>
<gene>
    <name evidence="3" type="ORF">B1A_20298</name>
    <name evidence="5" type="ORF">B1B_04737</name>
    <name evidence="4" type="ORF">B2A_07053</name>
</gene>
<feature type="domain" description="PIN" evidence="2">
    <location>
        <begin position="4"/>
        <end position="128"/>
    </location>
</feature>
<evidence type="ECO:0000313" key="3">
    <source>
        <dbReference type="EMBL" id="EQD30648.1"/>
    </source>
</evidence>
<dbReference type="InterPro" id="IPR029060">
    <property type="entry name" value="PIN-like_dom_sf"/>
</dbReference>
<protein>
    <submittedName>
        <fullName evidence="3">PilT protein domain protein</fullName>
    </submittedName>
</protein>
<dbReference type="PANTHER" id="PTHR35901">
    <property type="entry name" value="RIBONUCLEASE VAPC3"/>
    <property type="match status" value="1"/>
</dbReference>
<proteinExistence type="predicted"/>
<evidence type="ECO:0000313" key="5">
    <source>
        <dbReference type="EMBL" id="EQD70924.1"/>
    </source>
</evidence>
<dbReference type="EMBL" id="AUZX01014975">
    <property type="protein sequence ID" value="EQD30648.1"/>
    <property type="molecule type" value="Genomic_DNA"/>
</dbReference>